<reference evidence="2" key="1">
    <citation type="journal article" date="2021" name="Sci. Rep.">
        <title>Diploid genomic architecture of Nitzschia inconspicua, an elite biomass production diatom.</title>
        <authorList>
            <person name="Oliver A."/>
            <person name="Podell S."/>
            <person name="Pinowska A."/>
            <person name="Traller J.C."/>
            <person name="Smith S.R."/>
            <person name="McClure R."/>
            <person name="Beliaev A."/>
            <person name="Bohutskyi P."/>
            <person name="Hill E.A."/>
            <person name="Rabines A."/>
            <person name="Zheng H."/>
            <person name="Allen L.Z."/>
            <person name="Kuo A."/>
            <person name="Grigoriev I.V."/>
            <person name="Allen A.E."/>
            <person name="Hazlebeck D."/>
            <person name="Allen E.E."/>
        </authorList>
    </citation>
    <scope>NUCLEOTIDE SEQUENCE</scope>
    <source>
        <strain evidence="2">Hildebrandi</strain>
    </source>
</reference>
<organism evidence="2 3">
    <name type="scientific">Nitzschia inconspicua</name>
    <dbReference type="NCBI Taxonomy" id="303405"/>
    <lineage>
        <taxon>Eukaryota</taxon>
        <taxon>Sar</taxon>
        <taxon>Stramenopiles</taxon>
        <taxon>Ochrophyta</taxon>
        <taxon>Bacillariophyta</taxon>
        <taxon>Bacillariophyceae</taxon>
        <taxon>Bacillariophycidae</taxon>
        <taxon>Bacillariales</taxon>
        <taxon>Bacillariaceae</taxon>
        <taxon>Nitzschia</taxon>
    </lineage>
</organism>
<accession>A0A9K3M011</accession>
<proteinExistence type="predicted"/>
<feature type="region of interest" description="Disordered" evidence="1">
    <location>
        <begin position="774"/>
        <end position="834"/>
    </location>
</feature>
<feature type="compositionally biased region" description="Basic and acidic residues" evidence="1">
    <location>
        <begin position="348"/>
        <end position="357"/>
    </location>
</feature>
<sequence length="834" mass="92374">MEESQNGNSKRFPGQSVMPRKRPLSSPIALDDTVNFNHLPSKGAHDGDPGDHTAAVSNPPSHDIPSRLLLTQDELHRLIVSAIFDVGIQIASPSKITEQMHLLSRYPDLKTENVKSHLQRYRKAQTASKESFLEEYDRFLERLKVVHDHNTIPGAFGMIDLQQVLGGRAAALMIHSVMGESASQLDEPFITNNKHSSSTAQKKPKESDVITPPTANIHDYTFVHIQSPTSGINVTKFPVPTLTLQEMQTPVGKSFLQLFQLLKNMERFLLQKRGIQPIDVAVMPPPPPIASGATMVSMETAQRQKQLQPRHAIHASRKPGCRHATNDMPQQSNEQDLPRHASRAFKNRKLEKLRRLVSDMSTRRRRRAALQHKKSQVSFSVSRGRQPGDIDDESCSDSSSTSSSSYQRKYVPKRKTSTKGSTLVTITSPAQSSIDTSTSKVEKADWIFEGIPKPEELQSGQFLQLDSSSSSLSSDEMDQLRDDLNGHVETEIATVAAAVAEKKMNVYQRKRSFSDVSAIGRDDDSLVIDDDGNIRARGKVRLSRQTSGTYLAPVPENRIYDGMDASNPPPSPSPDEMMNYVFQDNADLAAEFDLEPNWAEFAGLSRSASPNVRPGEQQQQQPYSDTRHFEDPGPAQYTSHSIATNNLLTVLPTVAPVVQPLPKPPSFAESQPIPHAMPVLFSTQGPFVPYANTLQSILAVFQPPRSALQQSTISNVNEMPPPYNTTNPAQIFRMQQSNAFSIGGDMMNNNALNPNNNAIAPMLHPDQNLEMALQPRPFNPHGVQQQLQQEQAQAPSDNFSAQERRLSQLGRFYPVEAFPPDDDDAVGDSNHVNG</sequence>
<feature type="region of interest" description="Disordered" evidence="1">
    <location>
        <begin position="189"/>
        <end position="211"/>
    </location>
</feature>
<feature type="compositionally biased region" description="Polar residues" evidence="1">
    <location>
        <begin position="606"/>
        <end position="624"/>
    </location>
</feature>
<feature type="region of interest" description="Disordered" evidence="1">
    <location>
        <begin position="606"/>
        <end position="630"/>
    </location>
</feature>
<feature type="compositionally biased region" description="Low complexity" evidence="1">
    <location>
        <begin position="396"/>
        <end position="405"/>
    </location>
</feature>
<evidence type="ECO:0000313" key="2">
    <source>
        <dbReference type="EMBL" id="KAG7370311.1"/>
    </source>
</evidence>
<feature type="compositionally biased region" description="Polar residues" evidence="1">
    <location>
        <begin position="190"/>
        <end position="201"/>
    </location>
</feature>
<protein>
    <submittedName>
        <fullName evidence="2">Uncharacterized protein</fullName>
    </submittedName>
</protein>
<name>A0A9K3M011_9STRA</name>
<gene>
    <name evidence="2" type="ORF">IV203_028057</name>
</gene>
<dbReference type="Proteomes" id="UP000693970">
    <property type="component" value="Unassembled WGS sequence"/>
</dbReference>
<evidence type="ECO:0000256" key="1">
    <source>
        <dbReference type="SAM" id="MobiDB-lite"/>
    </source>
</evidence>
<feature type="compositionally biased region" description="Low complexity" evidence="1">
    <location>
        <begin position="784"/>
        <end position="794"/>
    </location>
</feature>
<reference evidence="2" key="2">
    <citation type="submission" date="2021-04" db="EMBL/GenBank/DDBJ databases">
        <authorList>
            <person name="Podell S."/>
        </authorList>
    </citation>
    <scope>NUCLEOTIDE SEQUENCE</scope>
    <source>
        <strain evidence="2">Hildebrandi</strain>
    </source>
</reference>
<keyword evidence="3" id="KW-1185">Reference proteome</keyword>
<feature type="region of interest" description="Disordered" evidence="1">
    <location>
        <begin position="1"/>
        <end position="60"/>
    </location>
</feature>
<evidence type="ECO:0000313" key="3">
    <source>
        <dbReference type="Proteomes" id="UP000693970"/>
    </source>
</evidence>
<feature type="compositionally biased region" description="Basic residues" evidence="1">
    <location>
        <begin position="363"/>
        <end position="375"/>
    </location>
</feature>
<feature type="region of interest" description="Disordered" evidence="1">
    <location>
        <begin position="309"/>
        <end position="422"/>
    </location>
</feature>
<dbReference type="EMBL" id="JAGRRH010000005">
    <property type="protein sequence ID" value="KAG7370311.1"/>
    <property type="molecule type" value="Genomic_DNA"/>
</dbReference>
<dbReference type="OrthoDB" id="57442at2759"/>
<dbReference type="AlphaFoldDB" id="A0A9K3M011"/>
<feature type="compositionally biased region" description="Basic residues" evidence="1">
    <location>
        <begin position="311"/>
        <end position="321"/>
    </location>
</feature>
<comment type="caution">
    <text evidence="2">The sequence shown here is derived from an EMBL/GenBank/DDBJ whole genome shotgun (WGS) entry which is preliminary data.</text>
</comment>